<dbReference type="CDD" id="cd08946">
    <property type="entry name" value="SDR_e"/>
    <property type="match status" value="1"/>
</dbReference>
<name>A0A326U595_THEHA</name>
<comment type="similarity">
    <text evidence="1">Belongs to the NAD(P)-dependent epimerase/dehydratase family.</text>
</comment>
<dbReference type="PANTHER" id="PTHR43103">
    <property type="entry name" value="NUCLEOSIDE-DIPHOSPHATE-SUGAR EPIMERASE"/>
    <property type="match status" value="1"/>
</dbReference>
<dbReference type="Gene3D" id="3.40.50.720">
    <property type="entry name" value="NAD(P)-binding Rossmann-like Domain"/>
    <property type="match status" value="1"/>
</dbReference>
<organism evidence="5 6">
    <name type="scientific">Thermosporothrix hazakensis</name>
    <dbReference type="NCBI Taxonomy" id="644383"/>
    <lineage>
        <taxon>Bacteria</taxon>
        <taxon>Bacillati</taxon>
        <taxon>Chloroflexota</taxon>
        <taxon>Ktedonobacteria</taxon>
        <taxon>Ktedonobacterales</taxon>
        <taxon>Thermosporotrichaceae</taxon>
        <taxon>Thermosporothrix</taxon>
    </lineage>
</organism>
<dbReference type="GO" id="GO:0016491">
    <property type="term" value="F:oxidoreductase activity"/>
    <property type="evidence" value="ECO:0007669"/>
    <property type="project" value="UniProtKB-KW"/>
</dbReference>
<evidence type="ECO:0000256" key="2">
    <source>
        <dbReference type="ARBA" id="ARBA00023002"/>
    </source>
</evidence>
<dbReference type="InterPro" id="IPR001509">
    <property type="entry name" value="Epimerase_deHydtase"/>
</dbReference>
<dbReference type="OrthoDB" id="9779902at2"/>
<dbReference type="Proteomes" id="UP000248806">
    <property type="component" value="Unassembled WGS sequence"/>
</dbReference>
<dbReference type="PANTHER" id="PTHR43103:SF5">
    <property type="entry name" value="4-EPIMERASE, PUTATIVE (AFU_ORTHOLOGUE AFUA_7G00360)-RELATED"/>
    <property type="match status" value="1"/>
</dbReference>
<dbReference type="AlphaFoldDB" id="A0A326U595"/>
<comment type="caution">
    <text evidence="5">The sequence shown here is derived from an EMBL/GenBank/DDBJ whole genome shotgun (WGS) entry which is preliminary data.</text>
</comment>
<evidence type="ECO:0000313" key="5">
    <source>
        <dbReference type="EMBL" id="PZW28443.1"/>
    </source>
</evidence>
<keyword evidence="3" id="KW-0520">NAD</keyword>
<dbReference type="EMBL" id="QKUF01000010">
    <property type="protein sequence ID" value="PZW28443.1"/>
    <property type="molecule type" value="Genomic_DNA"/>
</dbReference>
<proteinExistence type="inferred from homology"/>
<dbReference type="Pfam" id="PF01370">
    <property type="entry name" value="Epimerase"/>
    <property type="match status" value="1"/>
</dbReference>
<dbReference type="SUPFAM" id="SSF51735">
    <property type="entry name" value="NAD(P)-binding Rossmann-fold domains"/>
    <property type="match status" value="1"/>
</dbReference>
<protein>
    <submittedName>
        <fullName evidence="5">Uronate dehydrogenase/NAD+ dependent glucose-6-phosphate dehydrogenase</fullName>
    </submittedName>
</protein>
<feature type="domain" description="NAD-dependent epimerase/dehydratase" evidence="4">
    <location>
        <begin position="5"/>
        <end position="169"/>
    </location>
</feature>
<evidence type="ECO:0000256" key="3">
    <source>
        <dbReference type="ARBA" id="ARBA00023027"/>
    </source>
</evidence>
<evidence type="ECO:0000259" key="4">
    <source>
        <dbReference type="Pfam" id="PF01370"/>
    </source>
</evidence>
<accession>A0A326U595</accession>
<evidence type="ECO:0000313" key="6">
    <source>
        <dbReference type="Proteomes" id="UP000248806"/>
    </source>
</evidence>
<evidence type="ECO:0000256" key="1">
    <source>
        <dbReference type="ARBA" id="ARBA00007637"/>
    </source>
</evidence>
<reference evidence="5 6" key="1">
    <citation type="submission" date="2018-06" db="EMBL/GenBank/DDBJ databases">
        <title>Genomic Encyclopedia of Archaeal and Bacterial Type Strains, Phase II (KMG-II): from individual species to whole genera.</title>
        <authorList>
            <person name="Goeker M."/>
        </authorList>
    </citation>
    <scope>NUCLEOTIDE SEQUENCE [LARGE SCALE GENOMIC DNA]</scope>
    <source>
        <strain evidence="5 6">ATCC BAA-1881</strain>
    </source>
</reference>
<sequence length="252" mass="28238">MTRTVLITGANGLIGSQVRKALAHRYELRLLARRPIEGVEATVADIAQFEAIRPAFEGVDSVIHLAASAAVQSPWDAVLHNNIIGTYNVFEAARQAGVKQVIFASSNHAVGTYEMLYQSDPDQPTSRIIDHLVPVAPDSLYGVSKVFGEALGRYYADHHGLRVICLRIGWINAQDAPEGKPFAADTTMWQSMRDFVHMVERCLEAETIRFDIFYGVSDNPHRLFDLEHARQVLGYQPRDNAIERLRERGRLE</sequence>
<keyword evidence="2" id="KW-0560">Oxidoreductase</keyword>
<gene>
    <name evidence="5" type="ORF">EI42_03197</name>
</gene>
<dbReference type="InterPro" id="IPR036291">
    <property type="entry name" value="NAD(P)-bd_dom_sf"/>
</dbReference>
<keyword evidence="6" id="KW-1185">Reference proteome</keyword>